<dbReference type="Proteomes" id="UP000275385">
    <property type="component" value="Unassembled WGS sequence"/>
</dbReference>
<evidence type="ECO:0000313" key="2">
    <source>
        <dbReference type="EMBL" id="RKU42312.1"/>
    </source>
</evidence>
<keyword evidence="3" id="KW-1185">Reference proteome</keyword>
<dbReference type="AlphaFoldDB" id="A0A420Y364"/>
<feature type="region of interest" description="Disordered" evidence="1">
    <location>
        <begin position="33"/>
        <end position="69"/>
    </location>
</feature>
<comment type="caution">
    <text evidence="2">The sequence shown here is derived from an EMBL/GenBank/DDBJ whole genome shotgun (WGS) entry which is preliminary data.</text>
</comment>
<organism evidence="2 3">
    <name type="scientific">Coniochaeta pulveracea</name>
    <dbReference type="NCBI Taxonomy" id="177199"/>
    <lineage>
        <taxon>Eukaryota</taxon>
        <taxon>Fungi</taxon>
        <taxon>Dikarya</taxon>
        <taxon>Ascomycota</taxon>
        <taxon>Pezizomycotina</taxon>
        <taxon>Sordariomycetes</taxon>
        <taxon>Sordariomycetidae</taxon>
        <taxon>Coniochaetales</taxon>
        <taxon>Coniochaetaceae</taxon>
        <taxon>Coniochaeta</taxon>
    </lineage>
</organism>
<feature type="region of interest" description="Disordered" evidence="1">
    <location>
        <begin position="217"/>
        <end position="237"/>
    </location>
</feature>
<proteinExistence type="predicted"/>
<feature type="compositionally biased region" description="Low complexity" evidence="1">
    <location>
        <begin position="310"/>
        <end position="328"/>
    </location>
</feature>
<feature type="compositionally biased region" description="Pro residues" evidence="1">
    <location>
        <begin position="40"/>
        <end position="50"/>
    </location>
</feature>
<name>A0A420Y364_9PEZI</name>
<feature type="region of interest" description="Disordered" evidence="1">
    <location>
        <begin position="306"/>
        <end position="328"/>
    </location>
</feature>
<sequence>MELESAVSPTFKPWRHPSVCPVPIPAHLNIVKADSRSSSPTPPAPPPPTAVPKHLLPEPNRTCSRSGKIRDAGDYHEALRELARNGPVAMCVRPPSISSSRISPRNTAYNNLNISSRPPTPRPPFNKHHATYLNRSSSSRMRTAQPLELAKLELLQASTYKTPVMTPYPFNRPSTPDTPHPQTGRWLSRAANDDSKMRRPSLLNRVWNRLPSTAADTSTLRSNIRRPSGTGRGHKAKPHFRLRDRIRQMDAGRRKKPPPVPLKPFSSTFGKGEMKERPLTPYVDIHTSNSPKVNLSHAPSSKLLSPLMETSQSRSPSHTPSHSTSSTRMTIDDVVHTPRAAPIPPTHSSVFESLVTKTPEDGEAGDENRTSVGTTVSVWAARTNELLGSRACEVLGIKTKAERRRNDLRGRIRVGMDGGQVGEEGEGRNGGKRFTGDLM</sequence>
<evidence type="ECO:0000313" key="3">
    <source>
        <dbReference type="Proteomes" id="UP000275385"/>
    </source>
</evidence>
<feature type="compositionally biased region" description="Polar residues" evidence="1">
    <location>
        <begin position="106"/>
        <end position="117"/>
    </location>
</feature>
<evidence type="ECO:0000256" key="1">
    <source>
        <dbReference type="SAM" id="MobiDB-lite"/>
    </source>
</evidence>
<protein>
    <submittedName>
        <fullName evidence="2">Uncharacterized protein</fullName>
    </submittedName>
</protein>
<dbReference type="EMBL" id="QVQW01000058">
    <property type="protein sequence ID" value="RKU42312.1"/>
    <property type="molecule type" value="Genomic_DNA"/>
</dbReference>
<feature type="region of interest" description="Disordered" evidence="1">
    <location>
        <begin position="251"/>
        <end position="274"/>
    </location>
</feature>
<feature type="compositionally biased region" description="Low complexity" evidence="1">
    <location>
        <begin position="94"/>
        <end position="105"/>
    </location>
</feature>
<reference evidence="2 3" key="1">
    <citation type="submission" date="2018-08" db="EMBL/GenBank/DDBJ databases">
        <title>Draft genome of the lignicolous fungus Coniochaeta pulveracea.</title>
        <authorList>
            <person name="Borstlap C.J."/>
            <person name="De Witt R.N."/>
            <person name="Botha A."/>
            <person name="Volschenk H."/>
        </authorList>
    </citation>
    <scope>NUCLEOTIDE SEQUENCE [LARGE SCALE GENOMIC DNA]</scope>
    <source>
        <strain evidence="2 3">CAB683</strain>
    </source>
</reference>
<feature type="region of interest" description="Disordered" evidence="1">
    <location>
        <begin position="94"/>
        <end position="141"/>
    </location>
</feature>
<accession>A0A420Y364</accession>
<feature type="region of interest" description="Disordered" evidence="1">
    <location>
        <begin position="415"/>
        <end position="439"/>
    </location>
</feature>
<gene>
    <name evidence="2" type="ORF">DL546_003555</name>
</gene>